<proteinExistence type="predicted"/>
<dbReference type="EMBL" id="WUEZ01000001">
    <property type="protein sequence ID" value="NEI32439.1"/>
    <property type="molecule type" value="Genomic_DNA"/>
</dbReference>
<comment type="caution">
    <text evidence="1">The sequence shown here is derived from an EMBL/GenBank/DDBJ whole genome shotgun (WGS) entry which is preliminary data.</text>
</comment>
<reference evidence="1 2" key="1">
    <citation type="submission" date="2019-12" db="EMBL/GenBank/DDBJ databases">
        <title>Rhizobium genotypes associated with high levels of biological nitrogen fixation by grain legumes in a temperate-maritime cropping system.</title>
        <authorList>
            <person name="Maluk M."/>
            <person name="Francesc Ferrando Molina F."/>
            <person name="Lopez Del Egido L."/>
            <person name="Lafos M."/>
            <person name="Langarica-Fuentes A."/>
            <person name="Gebre Yohannes G."/>
            <person name="Young M.W."/>
            <person name="Martin P."/>
            <person name="Gantlett R."/>
            <person name="Kenicer G."/>
            <person name="Hawes C."/>
            <person name="Begg G.S."/>
            <person name="Quilliam R.S."/>
            <person name="Squire G.R."/>
            <person name="Poole P.S."/>
            <person name="Young P.W."/>
            <person name="Iannetta P.M."/>
            <person name="James E.K."/>
        </authorList>
    </citation>
    <scope>NUCLEOTIDE SEQUENCE [LARGE SCALE GENOMIC DNA]</scope>
    <source>
        <strain evidence="1 2">JHI1096</strain>
    </source>
</reference>
<organism evidence="1 2">
    <name type="scientific">Rhizobium leguminosarum</name>
    <dbReference type="NCBI Taxonomy" id="384"/>
    <lineage>
        <taxon>Bacteria</taxon>
        <taxon>Pseudomonadati</taxon>
        <taxon>Pseudomonadota</taxon>
        <taxon>Alphaproteobacteria</taxon>
        <taxon>Hyphomicrobiales</taxon>
        <taxon>Rhizobiaceae</taxon>
        <taxon>Rhizobium/Agrobacterium group</taxon>
        <taxon>Rhizobium</taxon>
    </lineage>
</organism>
<evidence type="ECO:0000313" key="1">
    <source>
        <dbReference type="EMBL" id="NEI32439.1"/>
    </source>
</evidence>
<gene>
    <name evidence="1" type="ORF">GR204_00085</name>
</gene>
<dbReference type="RefSeq" id="WP_164575244.1">
    <property type="nucleotide sequence ID" value="NZ_WUEZ01000001.1"/>
</dbReference>
<evidence type="ECO:0000313" key="2">
    <source>
        <dbReference type="Proteomes" id="UP000471560"/>
    </source>
</evidence>
<dbReference type="Proteomes" id="UP000471560">
    <property type="component" value="Unassembled WGS sequence"/>
</dbReference>
<dbReference type="AlphaFoldDB" id="A0A6P0AY12"/>
<protein>
    <submittedName>
        <fullName evidence="1">Uncharacterized protein</fullName>
    </submittedName>
</protein>
<name>A0A6P0AY12_RHILE</name>
<sequence>MRGTRPGINYVFLVKWIASRVVIEVTWRLIIAGQRFAASDQNSLRLVW</sequence>
<accession>A0A6P0AY12</accession>